<evidence type="ECO:0000313" key="2">
    <source>
        <dbReference type="Proteomes" id="UP000032120"/>
    </source>
</evidence>
<dbReference type="InterPro" id="IPR027417">
    <property type="entry name" value="P-loop_NTPase"/>
</dbReference>
<dbReference type="InterPro" id="IPR059206">
    <property type="entry name" value="Sll1717-like"/>
</dbReference>
<accession>A0A0D0HZ49</accession>
<comment type="caution">
    <text evidence="1">The sequence shown here is derived from an EMBL/GenBank/DDBJ whole genome shotgun (WGS) entry which is preliminary data.</text>
</comment>
<sequence>MSDAAPLILEKIDFGRLDAEQDENLLDYFVAGGQADAVMGGKYLVVGRKGSGKTALFRYVEAEAKHIIVPMDLKDYAFQAHPKLTDAGVPEAFAYTTSWRFSIGIAMFLELSRSLKWYSKTRRRGFKILKKIGAGPNGGPLRAIAQWIGRVRKIDLPSVLDVASLGGFELDDEDKRFLDDSSMQLLIDLEALLKEASKKHKITALIDRLDDAWDGSEESLRLIGGAARAARHFSEIIPKQSPAPVVVFLRSDLWDQMSFNDQNKFVQDTVELTWDEDELATVVTERFKTGRTEERDPELPGSWGDVFTADEMRQRFTSKRYVLKRALGRPRDALAFATFARDVAVEKGHGIIEKDDIYDAESKYSNHIVRELRDEIGEHLGNFSVVINTITALGKRNFTLVEWQESALKSGMTDTQATDALNKLFEASAVGLRRTGGGGGGSQTRFRYMDRFVKPAEAGALQFHPSLTRELSLTEK</sequence>
<dbReference type="AlphaFoldDB" id="A0A0D0HZ49"/>
<name>A0A0D0HZ49_9MICO</name>
<dbReference type="RefSeq" id="WP_042543646.1">
    <property type="nucleotide sequence ID" value="NZ_JXSQ01000006.1"/>
</dbReference>
<protein>
    <submittedName>
        <fullName evidence="1">Uncharacterized protein</fullName>
    </submittedName>
</protein>
<evidence type="ECO:0000313" key="1">
    <source>
        <dbReference type="EMBL" id="KIP52866.1"/>
    </source>
</evidence>
<keyword evidence="2" id="KW-1185">Reference proteome</keyword>
<dbReference type="EMBL" id="JXSQ01000006">
    <property type="protein sequence ID" value="KIP52866.1"/>
    <property type="molecule type" value="Genomic_DNA"/>
</dbReference>
<proteinExistence type="predicted"/>
<dbReference type="SUPFAM" id="SSF52540">
    <property type="entry name" value="P-loop containing nucleoside triphosphate hydrolases"/>
    <property type="match status" value="1"/>
</dbReference>
<dbReference type="NCBIfam" id="NF047389">
    <property type="entry name" value="ATPase_Sll1717"/>
    <property type="match status" value="1"/>
</dbReference>
<dbReference type="Proteomes" id="UP000032120">
    <property type="component" value="Unassembled WGS sequence"/>
</dbReference>
<gene>
    <name evidence="1" type="ORF">SD72_06645</name>
</gene>
<reference evidence="1 2" key="1">
    <citation type="submission" date="2015-01" db="EMBL/GenBank/DDBJ databases">
        <title>Draft genome sequence of Leucobacter komagatae strain VKM ST2845.</title>
        <authorList>
            <person name="Karlyshev A.V."/>
            <person name="Kudryashova E.B."/>
        </authorList>
    </citation>
    <scope>NUCLEOTIDE SEQUENCE [LARGE SCALE GENOMIC DNA]</scope>
    <source>
        <strain evidence="1 2">VKM ST2845</strain>
    </source>
</reference>
<dbReference type="OrthoDB" id="9179688at2"/>
<organism evidence="1 2">
    <name type="scientific">Leucobacter komagatae</name>
    <dbReference type="NCBI Taxonomy" id="55969"/>
    <lineage>
        <taxon>Bacteria</taxon>
        <taxon>Bacillati</taxon>
        <taxon>Actinomycetota</taxon>
        <taxon>Actinomycetes</taxon>
        <taxon>Micrococcales</taxon>
        <taxon>Microbacteriaceae</taxon>
        <taxon>Leucobacter</taxon>
    </lineage>
</organism>